<dbReference type="InParanoid" id="A0A061EPC9"/>
<feature type="domain" description="RING-type" evidence="3">
    <location>
        <begin position="8"/>
        <end position="53"/>
    </location>
</feature>
<dbReference type="SUPFAM" id="SSF57850">
    <property type="entry name" value="RING/U-box"/>
    <property type="match status" value="1"/>
</dbReference>
<dbReference type="GO" id="GO:0008270">
    <property type="term" value="F:zinc ion binding"/>
    <property type="evidence" value="ECO:0007669"/>
    <property type="project" value="UniProtKB-KW"/>
</dbReference>
<dbReference type="GO" id="GO:0004842">
    <property type="term" value="F:ubiquitin-protein transferase activity"/>
    <property type="evidence" value="ECO:0000318"/>
    <property type="project" value="GO_Central"/>
</dbReference>
<dbReference type="InterPro" id="IPR013083">
    <property type="entry name" value="Znf_RING/FYVE/PHD"/>
</dbReference>
<dbReference type="CDD" id="cd16448">
    <property type="entry name" value="RING-H2"/>
    <property type="match status" value="1"/>
</dbReference>
<sequence length="254" mass="28056">MASIEELCSICFEDASDISDRTVVRLRCSHVFHLDCIGSAFNSNGVMQCPNCRHLENGTWRRFPHINMEETTNEELAEDDHEEFRWYNPSAWQSSSCFGCDVIIIHNMRGLRPTWKNGKATRILLVHLDLSTNNQRVGRSQVASSNDIRRHSALRRRAVEFSVNQATTGFASSRPAAQMESAGRLFAHDNQGSSSPAMPASVTNASAAYPMENAAANLPDVASMSLSFQNEPQEAIDPVQPLQEGEGDVAASNE</sequence>
<dbReference type="AlphaFoldDB" id="A0A061EPC9"/>
<name>A0A061EPC9_THECC</name>
<keyword evidence="1" id="KW-0862">Zinc</keyword>
<dbReference type="Pfam" id="PF13639">
    <property type="entry name" value="zf-RING_2"/>
    <property type="match status" value="1"/>
</dbReference>
<protein>
    <recommendedName>
        <fullName evidence="3">RING-type domain-containing protein</fullName>
    </recommendedName>
</protein>
<feature type="region of interest" description="Disordered" evidence="2">
    <location>
        <begin position="225"/>
        <end position="254"/>
    </location>
</feature>
<evidence type="ECO:0000256" key="2">
    <source>
        <dbReference type="SAM" id="MobiDB-lite"/>
    </source>
</evidence>
<organism evidence="4 5">
    <name type="scientific">Theobroma cacao</name>
    <name type="common">Cacao</name>
    <name type="synonym">Cocoa</name>
    <dbReference type="NCBI Taxonomy" id="3641"/>
    <lineage>
        <taxon>Eukaryota</taxon>
        <taxon>Viridiplantae</taxon>
        <taxon>Streptophyta</taxon>
        <taxon>Embryophyta</taxon>
        <taxon>Tracheophyta</taxon>
        <taxon>Spermatophyta</taxon>
        <taxon>Magnoliopsida</taxon>
        <taxon>eudicotyledons</taxon>
        <taxon>Gunneridae</taxon>
        <taxon>Pentapetalae</taxon>
        <taxon>rosids</taxon>
        <taxon>malvids</taxon>
        <taxon>Malvales</taxon>
        <taxon>Malvaceae</taxon>
        <taxon>Byttnerioideae</taxon>
        <taxon>Theobroma</taxon>
    </lineage>
</organism>
<evidence type="ECO:0000256" key="1">
    <source>
        <dbReference type="PROSITE-ProRule" id="PRU00175"/>
    </source>
</evidence>
<dbReference type="Gene3D" id="3.30.40.10">
    <property type="entry name" value="Zinc/RING finger domain, C3HC4 (zinc finger)"/>
    <property type="match status" value="1"/>
</dbReference>
<dbReference type="Proteomes" id="UP000026915">
    <property type="component" value="Chromosome 4"/>
</dbReference>
<dbReference type="PANTHER" id="PTHR46798">
    <property type="entry name" value="OS09G0511500 PROTEIN"/>
    <property type="match status" value="1"/>
</dbReference>
<dbReference type="InterPro" id="IPR044274">
    <property type="entry name" value="RFI2"/>
</dbReference>
<keyword evidence="1" id="KW-0863">Zinc-finger</keyword>
<dbReference type="InterPro" id="IPR001841">
    <property type="entry name" value="Znf_RING"/>
</dbReference>
<proteinExistence type="predicted"/>
<reference evidence="4 5" key="1">
    <citation type="journal article" date="2013" name="Genome Biol.">
        <title>The genome sequence of the most widely cultivated cacao type and its use to identify candidate genes regulating pod color.</title>
        <authorList>
            <person name="Motamayor J.C."/>
            <person name="Mockaitis K."/>
            <person name="Schmutz J."/>
            <person name="Haiminen N."/>
            <person name="Iii D.L."/>
            <person name="Cornejo O."/>
            <person name="Findley S.D."/>
            <person name="Zheng P."/>
            <person name="Utro F."/>
            <person name="Royaert S."/>
            <person name="Saski C."/>
            <person name="Jenkins J."/>
            <person name="Podicheti R."/>
            <person name="Zhao M."/>
            <person name="Scheffler B.E."/>
            <person name="Stack J.C."/>
            <person name="Feltus F.A."/>
            <person name="Mustiga G.M."/>
            <person name="Amores F."/>
            <person name="Phillips W."/>
            <person name="Marelli J.P."/>
            <person name="May G.D."/>
            <person name="Shapiro H."/>
            <person name="Ma J."/>
            <person name="Bustamante C.D."/>
            <person name="Schnell R.J."/>
            <person name="Main D."/>
            <person name="Gilbert D."/>
            <person name="Parida L."/>
            <person name="Kuhn D.N."/>
        </authorList>
    </citation>
    <scope>NUCLEOTIDE SEQUENCE [LARGE SCALE GENOMIC DNA]</scope>
    <source>
        <strain evidence="5">cv. Matina 1-6</strain>
    </source>
</reference>
<dbReference type="EMBL" id="CM001882">
    <property type="protein sequence ID" value="EOY06533.1"/>
    <property type="molecule type" value="Genomic_DNA"/>
</dbReference>
<dbReference type="Gramene" id="EOY06533">
    <property type="protein sequence ID" value="EOY06533"/>
    <property type="gene ID" value="TCM_021221"/>
</dbReference>
<dbReference type="eggNOG" id="ENOG502SSSD">
    <property type="taxonomic scope" value="Eukaryota"/>
</dbReference>
<dbReference type="HOGENOM" id="CLU_1095880_0_0_1"/>
<accession>A0A061EPC9</accession>
<dbReference type="GO" id="GO:0005634">
    <property type="term" value="C:nucleus"/>
    <property type="evidence" value="ECO:0000318"/>
    <property type="project" value="GO_Central"/>
</dbReference>
<keyword evidence="1" id="KW-0479">Metal-binding</keyword>
<evidence type="ECO:0000313" key="5">
    <source>
        <dbReference type="Proteomes" id="UP000026915"/>
    </source>
</evidence>
<gene>
    <name evidence="4" type="ORF">TCM_021221</name>
</gene>
<dbReference type="SMART" id="SM00184">
    <property type="entry name" value="RING"/>
    <property type="match status" value="1"/>
</dbReference>
<evidence type="ECO:0000259" key="3">
    <source>
        <dbReference type="PROSITE" id="PS50089"/>
    </source>
</evidence>
<evidence type="ECO:0000313" key="4">
    <source>
        <dbReference type="EMBL" id="EOY06533.1"/>
    </source>
</evidence>
<dbReference type="PANTHER" id="PTHR46798:SF20">
    <property type="entry name" value="RING-TYPE DOMAIN-CONTAINING PROTEIN"/>
    <property type="match status" value="1"/>
</dbReference>
<dbReference type="PROSITE" id="PS50089">
    <property type="entry name" value="ZF_RING_2"/>
    <property type="match status" value="1"/>
</dbReference>
<keyword evidence="5" id="KW-1185">Reference proteome</keyword>